<dbReference type="Proteomes" id="UP000583387">
    <property type="component" value="Unassembled WGS sequence"/>
</dbReference>
<dbReference type="InterPro" id="IPR010916">
    <property type="entry name" value="TonB_box_CS"/>
</dbReference>
<gene>
    <name evidence="2" type="ORF">PSEWESI4_01507</name>
</gene>
<comment type="caution">
    <text evidence="2">The sequence shown here is derived from an EMBL/GenBank/DDBJ whole genome shotgun (WGS) entry which is preliminary data.</text>
</comment>
<evidence type="ECO:0000313" key="2">
    <source>
        <dbReference type="EMBL" id="CAD5107236.1"/>
    </source>
</evidence>
<name>A0A7U7ELU9_9GAMM</name>
<dbReference type="InterPro" id="IPR055634">
    <property type="entry name" value="DUF7210"/>
</dbReference>
<dbReference type="AlphaFoldDB" id="A0A7U7ELU9"/>
<feature type="domain" description="DUF7210" evidence="1">
    <location>
        <begin position="16"/>
        <end position="50"/>
    </location>
</feature>
<reference evidence="2 3" key="1">
    <citation type="submission" date="2020-08" db="EMBL/GenBank/DDBJ databases">
        <authorList>
            <person name="Criscuolo A."/>
        </authorList>
    </citation>
    <scope>NUCLEOTIDE SEQUENCE [LARGE SCALE GENOMIC DNA]</scope>
    <source>
        <strain evidence="2">CIP111764</strain>
    </source>
</reference>
<protein>
    <recommendedName>
        <fullName evidence="1">DUF7210 domain-containing protein</fullName>
    </recommendedName>
</protein>
<evidence type="ECO:0000313" key="3">
    <source>
        <dbReference type="Proteomes" id="UP000583387"/>
    </source>
</evidence>
<evidence type="ECO:0000259" key="1">
    <source>
        <dbReference type="Pfam" id="PF23843"/>
    </source>
</evidence>
<dbReference type="EMBL" id="CAJFCI010000031">
    <property type="protein sequence ID" value="CAD5107236.1"/>
    <property type="molecule type" value="Genomic_DNA"/>
</dbReference>
<keyword evidence="3" id="KW-1185">Reference proteome</keyword>
<dbReference type="PROSITE" id="PS00430">
    <property type="entry name" value="TONB_DEPENDENT_REC_1"/>
    <property type="match status" value="1"/>
</dbReference>
<proteinExistence type="predicted"/>
<accession>A0A7U7ELU9</accession>
<dbReference type="Pfam" id="PF23843">
    <property type="entry name" value="DUF7210"/>
    <property type="match status" value="1"/>
</dbReference>
<dbReference type="RefSeq" id="WP_187670585.1">
    <property type="nucleotide sequence ID" value="NZ_CAJFCI010000031.1"/>
</dbReference>
<organism evidence="2 3">
    <name type="scientific">Zestomonas carbonaria</name>
    <dbReference type="NCBI Taxonomy" id="2762745"/>
    <lineage>
        <taxon>Bacteria</taxon>
        <taxon>Pseudomonadati</taxon>
        <taxon>Pseudomonadota</taxon>
        <taxon>Gammaproteobacteria</taxon>
        <taxon>Pseudomonadales</taxon>
        <taxon>Pseudomonadaceae</taxon>
        <taxon>Zestomonas</taxon>
    </lineage>
</organism>
<sequence length="67" mass="7073">MSSKTDAQAAVPKLETVTLLQAHTHAGVDYAKGDTIEVTATEKEWLIRHETVAGQAGTQPAAAKAKE</sequence>